<reference evidence="1 2" key="1">
    <citation type="journal article" date="2013" name="Nat. Genet.">
        <title>The genome of the hydatid tapeworm Echinococcus granulosus.</title>
        <authorList>
            <person name="Zheng H."/>
            <person name="Zhang W."/>
            <person name="Zhang L."/>
            <person name="Zhang Z."/>
            <person name="Li J."/>
            <person name="Lu G."/>
            <person name="Zhu Y."/>
            <person name="Wang Y."/>
            <person name="Huang Y."/>
            <person name="Liu J."/>
            <person name="Kang H."/>
            <person name="Chen J."/>
            <person name="Wang L."/>
            <person name="Chen A."/>
            <person name="Yu S."/>
            <person name="Gao Z."/>
            <person name="Jin L."/>
            <person name="Gu W."/>
            <person name="Wang Z."/>
            <person name="Zhao L."/>
            <person name="Shi B."/>
            <person name="Wen H."/>
            <person name="Lin R."/>
            <person name="Jones M.K."/>
            <person name="Brejova B."/>
            <person name="Vinar T."/>
            <person name="Zhao G."/>
            <person name="McManus D.P."/>
            <person name="Chen Z."/>
            <person name="Zhou Y."/>
            <person name="Wang S."/>
        </authorList>
    </citation>
    <scope>NUCLEOTIDE SEQUENCE [LARGE SCALE GENOMIC DNA]</scope>
</reference>
<name>W6U7H5_ECHGR</name>
<dbReference type="RefSeq" id="XP_024345523.1">
    <property type="nucleotide sequence ID" value="XM_024500064.1"/>
</dbReference>
<proteinExistence type="predicted"/>
<gene>
    <name evidence="1" type="ORF">EGR_10815</name>
</gene>
<accession>W6U7H5</accession>
<dbReference type="GeneID" id="36346530"/>
<protein>
    <submittedName>
        <fullName evidence="1">Uncharacterized protein</fullName>
    </submittedName>
</protein>
<comment type="caution">
    <text evidence="1">The sequence shown here is derived from an EMBL/GenBank/DDBJ whole genome shotgun (WGS) entry which is preliminary data.</text>
</comment>
<dbReference type="KEGG" id="egl:EGR_10815"/>
<evidence type="ECO:0000313" key="2">
    <source>
        <dbReference type="Proteomes" id="UP000019149"/>
    </source>
</evidence>
<dbReference type="EMBL" id="APAU02000275">
    <property type="protein sequence ID" value="EUB54327.1"/>
    <property type="molecule type" value="Genomic_DNA"/>
</dbReference>
<sequence length="50" mass="5331">MINIECDVEAHFEGSMVFVQDRRGSLRPPSAMSGLTHALLQAIVTGGNSS</sequence>
<dbReference type="Proteomes" id="UP000019149">
    <property type="component" value="Unassembled WGS sequence"/>
</dbReference>
<evidence type="ECO:0000313" key="1">
    <source>
        <dbReference type="EMBL" id="EUB54327.1"/>
    </source>
</evidence>
<dbReference type="AlphaFoldDB" id="W6U7H5"/>
<keyword evidence="2" id="KW-1185">Reference proteome</keyword>
<organism evidence="1 2">
    <name type="scientific">Echinococcus granulosus</name>
    <name type="common">Hydatid tapeworm</name>
    <dbReference type="NCBI Taxonomy" id="6210"/>
    <lineage>
        <taxon>Eukaryota</taxon>
        <taxon>Metazoa</taxon>
        <taxon>Spiralia</taxon>
        <taxon>Lophotrochozoa</taxon>
        <taxon>Platyhelminthes</taxon>
        <taxon>Cestoda</taxon>
        <taxon>Eucestoda</taxon>
        <taxon>Cyclophyllidea</taxon>
        <taxon>Taeniidae</taxon>
        <taxon>Echinococcus</taxon>
        <taxon>Echinococcus granulosus group</taxon>
    </lineage>
</organism>
<dbReference type="CTD" id="36346530"/>